<evidence type="ECO:0000313" key="1">
    <source>
        <dbReference type="EMBL" id="RAK87132.1"/>
    </source>
</evidence>
<dbReference type="Proteomes" id="UP000249748">
    <property type="component" value="Unassembled WGS sequence"/>
</dbReference>
<organism evidence="1 2">
    <name type="scientific">Aspergillus costaricaensis CBS 115574</name>
    <dbReference type="NCBI Taxonomy" id="1448317"/>
    <lineage>
        <taxon>Eukaryota</taxon>
        <taxon>Fungi</taxon>
        <taxon>Dikarya</taxon>
        <taxon>Ascomycota</taxon>
        <taxon>Pezizomycotina</taxon>
        <taxon>Eurotiomycetes</taxon>
        <taxon>Eurotiomycetidae</taxon>
        <taxon>Eurotiales</taxon>
        <taxon>Aspergillaceae</taxon>
        <taxon>Aspergillus</taxon>
        <taxon>Aspergillus subgen. Circumdati</taxon>
    </lineage>
</organism>
<evidence type="ECO:0000313" key="2">
    <source>
        <dbReference type="Proteomes" id="UP000249748"/>
    </source>
</evidence>
<protein>
    <submittedName>
        <fullName evidence="1">Uncharacterized protein</fullName>
    </submittedName>
</protein>
<keyword evidence="2" id="KW-1185">Reference proteome</keyword>
<reference evidence="1" key="1">
    <citation type="submission" date="2018-02" db="EMBL/GenBank/DDBJ databases">
        <title>The genomes of Aspergillus section Nigri reveals drivers in fungal speciation.</title>
        <authorList>
            <consortium name="DOE Joint Genome Institute"/>
            <person name="Vesth T.C."/>
            <person name="Nybo J."/>
            <person name="Theobald S."/>
            <person name="Brandl J."/>
            <person name="Frisvad J.C."/>
            <person name="Nielsen K.F."/>
            <person name="Lyhne E.K."/>
            <person name="Kogle M.E."/>
            <person name="Kuo A."/>
            <person name="Riley R."/>
            <person name="Clum A."/>
            <person name="Nolan M."/>
            <person name="Lipzen A."/>
            <person name="Salamov A."/>
            <person name="Henrissat B."/>
            <person name="Wiebenga A."/>
            <person name="De vries R.P."/>
            <person name="Grigoriev I.V."/>
            <person name="Mortensen U.H."/>
            <person name="Andersen M.R."/>
            <person name="Baker S.E."/>
        </authorList>
    </citation>
    <scope>NUCLEOTIDE SEQUENCE</scope>
    <source>
        <strain evidence="1">CBS 115574</strain>
    </source>
</reference>
<name>A0ACD1IBI8_9EURO</name>
<gene>
    <name evidence="1" type="ORF">BO79DRAFT_256627</name>
</gene>
<accession>A0ACD1IBI8</accession>
<dbReference type="EMBL" id="KZ824556">
    <property type="protein sequence ID" value="RAK87132.1"/>
    <property type="molecule type" value="Genomic_DNA"/>
</dbReference>
<proteinExistence type="predicted"/>
<sequence length="535" mass="59232">MACGSPMRTSARKVRTALRISALPLASSAGLRTQRTLSSTPLYRAIPGICAVIRAEKIRMSSFDSGSIAKKACTRCRRQKRRCDRALPELHKSCTYDTVELNTPENTPSPASEKTHFGWEPLTPAQIKHAIIERLDSATPDSVLARYIRSINPWFPFLSHLAQRQLPSSWHDASLSFAMLSFCIVMLDTRPPLSEGSKCKSLYLWAKSWTSLIEGLGIHSLELVQARTLITLFEVVHGLYPAAYISVGATARATDALNIHSRYLSSPDPSNNGTPTPEVAFIWCGIYTLDRYIAIESGSRLALTGSVTPDIHDGLRKLICSSLYDEDHTSAFYKVSRLYGAADILDKMHTALNNPTGDSAADAQHIMLLLETASNLQAIVTKDIGYTDEVYSGALSLCNTGLFLAYENASKLTFIDEIITTCNTIGTMSLNDLLATLAATLDSFVNGTTIADFDRLSPFTMLMVYRAAALVTQRLLVEITCQDNLRMLRIFRGFLRTVSERWLCCERYLELLDENTTPRLLKFIEQGQNTDSGNT</sequence>